<dbReference type="Proteomes" id="UP000249590">
    <property type="component" value="Unassembled WGS sequence"/>
</dbReference>
<comment type="subcellular location">
    <subcellularLocation>
        <location evidence="1 9">Cell inner membrane</location>
        <topology evidence="1 9">Multi-pass membrane protein</topology>
    </subcellularLocation>
</comment>
<evidence type="ECO:0000256" key="4">
    <source>
        <dbReference type="ARBA" id="ARBA00022519"/>
    </source>
</evidence>
<comment type="caution">
    <text evidence="11">The sequence shown here is derived from an EMBL/GenBank/DDBJ whole genome shotgun (WGS) entry which is preliminary data.</text>
</comment>
<dbReference type="GO" id="GO:0022857">
    <property type="term" value="F:transmembrane transporter activity"/>
    <property type="evidence" value="ECO:0007669"/>
    <property type="project" value="UniProtKB-UniRule"/>
</dbReference>
<comment type="subunit">
    <text evidence="9">The complex comprises the extracytoplasmic solute receptor protein and the two transmembrane proteins.</text>
</comment>
<evidence type="ECO:0000256" key="6">
    <source>
        <dbReference type="ARBA" id="ARBA00022989"/>
    </source>
</evidence>
<evidence type="ECO:0000256" key="8">
    <source>
        <dbReference type="ARBA" id="ARBA00038436"/>
    </source>
</evidence>
<accession>A0A8B2NUP4</accession>
<protein>
    <recommendedName>
        <fullName evidence="9">TRAP transporter small permease protein</fullName>
    </recommendedName>
</protein>
<dbReference type="PANTHER" id="PTHR35011">
    <property type="entry name" value="2,3-DIKETO-L-GULONATE TRAP TRANSPORTER SMALL PERMEASE PROTEIN YIAM"/>
    <property type="match status" value="1"/>
</dbReference>
<dbReference type="InterPro" id="IPR055348">
    <property type="entry name" value="DctQ"/>
</dbReference>
<evidence type="ECO:0000259" key="10">
    <source>
        <dbReference type="Pfam" id="PF04290"/>
    </source>
</evidence>
<dbReference type="InterPro" id="IPR007387">
    <property type="entry name" value="TRAP_DctQ"/>
</dbReference>
<feature type="domain" description="Tripartite ATP-independent periplasmic transporters DctQ component" evidence="10">
    <location>
        <begin position="30"/>
        <end position="160"/>
    </location>
</feature>
<evidence type="ECO:0000256" key="1">
    <source>
        <dbReference type="ARBA" id="ARBA00004429"/>
    </source>
</evidence>
<keyword evidence="6 9" id="KW-1133">Transmembrane helix</keyword>
<dbReference type="PANTHER" id="PTHR35011:SF4">
    <property type="entry name" value="SLL1102 PROTEIN"/>
    <property type="match status" value="1"/>
</dbReference>
<feature type="transmembrane region" description="Helical" evidence="9">
    <location>
        <begin position="15"/>
        <end position="36"/>
    </location>
</feature>
<gene>
    <name evidence="11" type="ORF">DLJ53_05400</name>
</gene>
<keyword evidence="12" id="KW-1185">Reference proteome</keyword>
<evidence type="ECO:0000256" key="3">
    <source>
        <dbReference type="ARBA" id="ARBA00022475"/>
    </source>
</evidence>
<reference evidence="11 12" key="1">
    <citation type="submission" date="2018-05" db="EMBL/GenBank/DDBJ databases">
        <title>Acuticoccus sediminis sp. nov., isolated from deep-sea sediment of Indian Ocean.</title>
        <authorList>
            <person name="Liu X."/>
            <person name="Lai Q."/>
            <person name="Du Y."/>
            <person name="Sun F."/>
            <person name="Zhang X."/>
            <person name="Wang S."/>
            <person name="Shao Z."/>
        </authorList>
    </citation>
    <scope>NUCLEOTIDE SEQUENCE [LARGE SCALE GENOMIC DNA]</scope>
    <source>
        <strain evidence="11 12">PTG4-2</strain>
    </source>
</reference>
<keyword evidence="4 9" id="KW-0997">Cell inner membrane</keyword>
<keyword evidence="2 9" id="KW-0813">Transport</keyword>
<dbReference type="Pfam" id="PF04290">
    <property type="entry name" value="DctQ"/>
    <property type="match status" value="1"/>
</dbReference>
<name>A0A8B2NUP4_9HYPH</name>
<sequence length="170" mass="19038">MQRWLNGYVTVIDRLSGAVGIAAMYLIFAMIGILLLDAITRNVIDIPLSWCIEAAQFTLAAYYFTGGPMTLRDDDHARMDLFYERLSVRGKAWLDLVTSSCLIFYLAVLLIGAISSTEYAISTGERRFSMWNPSMIPIKVLMCCCIVLMLLQSLALVIKNINTIREPAAE</sequence>
<dbReference type="RefSeq" id="WP_111342972.1">
    <property type="nucleotide sequence ID" value="NZ_JAIWKD010000001.1"/>
</dbReference>
<keyword evidence="5 9" id="KW-0812">Transmembrane</keyword>
<organism evidence="11 12">
    <name type="scientific">Acuticoccus sediminis</name>
    <dbReference type="NCBI Taxonomy" id="2184697"/>
    <lineage>
        <taxon>Bacteria</taxon>
        <taxon>Pseudomonadati</taxon>
        <taxon>Pseudomonadota</taxon>
        <taxon>Alphaproteobacteria</taxon>
        <taxon>Hyphomicrobiales</taxon>
        <taxon>Amorphaceae</taxon>
        <taxon>Acuticoccus</taxon>
    </lineage>
</organism>
<comment type="caution">
    <text evidence="9">Lacks conserved residue(s) required for the propagation of feature annotation.</text>
</comment>
<dbReference type="GO" id="GO:0005886">
    <property type="term" value="C:plasma membrane"/>
    <property type="evidence" value="ECO:0007669"/>
    <property type="project" value="UniProtKB-SubCell"/>
</dbReference>
<evidence type="ECO:0000256" key="5">
    <source>
        <dbReference type="ARBA" id="ARBA00022692"/>
    </source>
</evidence>
<feature type="transmembrane region" description="Helical" evidence="9">
    <location>
        <begin position="92"/>
        <end position="116"/>
    </location>
</feature>
<proteinExistence type="inferred from homology"/>
<keyword evidence="3" id="KW-1003">Cell membrane</keyword>
<dbReference type="OrthoDB" id="9794346at2"/>
<dbReference type="AlphaFoldDB" id="A0A8B2NUP4"/>
<evidence type="ECO:0000256" key="9">
    <source>
        <dbReference type="RuleBase" id="RU369079"/>
    </source>
</evidence>
<comment type="similarity">
    <text evidence="8 9">Belongs to the TRAP transporter small permease family.</text>
</comment>
<evidence type="ECO:0000313" key="11">
    <source>
        <dbReference type="EMBL" id="RAI03907.1"/>
    </source>
</evidence>
<evidence type="ECO:0000256" key="2">
    <source>
        <dbReference type="ARBA" id="ARBA00022448"/>
    </source>
</evidence>
<keyword evidence="7 9" id="KW-0472">Membrane</keyword>
<evidence type="ECO:0000256" key="7">
    <source>
        <dbReference type="ARBA" id="ARBA00023136"/>
    </source>
</evidence>
<comment type="function">
    <text evidence="9">Part of the tripartite ATP-independent periplasmic (TRAP) transport system.</text>
</comment>
<evidence type="ECO:0000313" key="12">
    <source>
        <dbReference type="Proteomes" id="UP000249590"/>
    </source>
</evidence>
<dbReference type="EMBL" id="QHHQ01000001">
    <property type="protein sequence ID" value="RAI03907.1"/>
    <property type="molecule type" value="Genomic_DNA"/>
</dbReference>
<feature type="transmembrane region" description="Helical" evidence="9">
    <location>
        <begin position="136"/>
        <end position="158"/>
    </location>
</feature>